<keyword evidence="12" id="KW-1185">Reference proteome</keyword>
<gene>
    <name evidence="11" type="ORF">E7746_01925</name>
</gene>
<evidence type="ECO:0000256" key="2">
    <source>
        <dbReference type="ARBA" id="ARBA00022679"/>
    </source>
</evidence>
<dbReference type="InterPro" id="IPR000477">
    <property type="entry name" value="RT_dom"/>
</dbReference>
<accession>A0A4P7VPG1</accession>
<evidence type="ECO:0000256" key="9">
    <source>
        <dbReference type="ARBA" id="ARBA00048173"/>
    </source>
</evidence>
<keyword evidence="2" id="KW-0808">Transferase</keyword>
<keyword evidence="7" id="KW-0051">Antiviral defense</keyword>
<name>A0A4P7VPG1_9BACT</name>
<dbReference type="GO" id="GO:0051607">
    <property type="term" value="P:defense response to virus"/>
    <property type="evidence" value="ECO:0007669"/>
    <property type="project" value="UniProtKB-KW"/>
</dbReference>
<comment type="similarity">
    <text evidence="8">Belongs to the bacterial reverse transcriptase family.</text>
</comment>
<dbReference type="PANTHER" id="PTHR34047:SF7">
    <property type="entry name" value="RNA-DIRECTED DNA POLYMERASE"/>
    <property type="match status" value="1"/>
</dbReference>
<keyword evidence="4" id="KW-0479">Metal-binding</keyword>
<dbReference type="InterPro" id="IPR000123">
    <property type="entry name" value="Reverse_transcriptase_msDNA"/>
</dbReference>
<dbReference type="GO" id="GO:0003964">
    <property type="term" value="F:RNA-directed DNA polymerase activity"/>
    <property type="evidence" value="ECO:0007669"/>
    <property type="project" value="UniProtKB-KW"/>
</dbReference>
<organism evidence="11 12">
    <name type="scientific">Muribaculum gordoncarteri</name>
    <dbReference type="NCBI Taxonomy" id="2530390"/>
    <lineage>
        <taxon>Bacteria</taxon>
        <taxon>Pseudomonadati</taxon>
        <taxon>Bacteroidota</taxon>
        <taxon>Bacteroidia</taxon>
        <taxon>Bacteroidales</taxon>
        <taxon>Muribaculaceae</taxon>
        <taxon>Muribaculum</taxon>
    </lineage>
</organism>
<sequence>MRTQIADYLKDLTIGNRKELFEVLNFIAPLVDCWSLAEPKSGKQIMRYASANARKSAYVEFSIPKKSGGQRTISAPIKPLKAIQSAINILLQSIFVPDNHATGFVLDRSVKDNALIHVGQTCIFNTDLENFFPSITKIMIRKALHRELGDKLQSKEVINIICRLCTVPNSSGIEVLPQGAPTSPALSNIVLKSFDKDMSKLAERMGCKYSRYADDITFSHSKSIRRMSLFWQSRIYNIIAGYGLKVNEKKTKTLVRGTRQEVTGVVVGDKINVPRSCVKHLRVLLHLWKKYGYTQAQIIFTRDFCKGKEKNLVNVIDGKINYLEMIKGKDDSTYRKLKSWFNRLQWKEKQRSNQMQKAI</sequence>
<evidence type="ECO:0000256" key="8">
    <source>
        <dbReference type="ARBA" id="ARBA00034120"/>
    </source>
</evidence>
<dbReference type="PROSITE" id="PS50878">
    <property type="entry name" value="RT_POL"/>
    <property type="match status" value="1"/>
</dbReference>
<keyword evidence="5" id="KW-0460">Magnesium</keyword>
<dbReference type="EMBL" id="CP039393">
    <property type="protein sequence ID" value="QCD34719.1"/>
    <property type="molecule type" value="Genomic_DNA"/>
</dbReference>
<evidence type="ECO:0000256" key="6">
    <source>
        <dbReference type="ARBA" id="ARBA00022918"/>
    </source>
</evidence>
<keyword evidence="6 11" id="KW-0695">RNA-directed DNA polymerase</keyword>
<dbReference type="EC" id="2.7.7.49" evidence="1"/>
<dbReference type="SUPFAM" id="SSF56672">
    <property type="entry name" value="DNA/RNA polymerases"/>
    <property type="match status" value="1"/>
</dbReference>
<evidence type="ECO:0000259" key="10">
    <source>
        <dbReference type="PROSITE" id="PS50878"/>
    </source>
</evidence>
<dbReference type="KEGG" id="mgod:E7746_01925"/>
<evidence type="ECO:0000256" key="5">
    <source>
        <dbReference type="ARBA" id="ARBA00022842"/>
    </source>
</evidence>
<dbReference type="Proteomes" id="UP000297031">
    <property type="component" value="Chromosome"/>
</dbReference>
<dbReference type="Pfam" id="PF00078">
    <property type="entry name" value="RVT_1"/>
    <property type="match status" value="1"/>
</dbReference>
<comment type="catalytic activity">
    <reaction evidence="9">
        <text>DNA(n) + a 2'-deoxyribonucleoside 5'-triphosphate = DNA(n+1) + diphosphate</text>
        <dbReference type="Rhea" id="RHEA:22508"/>
        <dbReference type="Rhea" id="RHEA-COMP:17339"/>
        <dbReference type="Rhea" id="RHEA-COMP:17340"/>
        <dbReference type="ChEBI" id="CHEBI:33019"/>
        <dbReference type="ChEBI" id="CHEBI:61560"/>
        <dbReference type="ChEBI" id="CHEBI:173112"/>
        <dbReference type="EC" id="2.7.7.49"/>
    </reaction>
</comment>
<evidence type="ECO:0000256" key="4">
    <source>
        <dbReference type="ARBA" id="ARBA00022723"/>
    </source>
</evidence>
<evidence type="ECO:0000256" key="7">
    <source>
        <dbReference type="ARBA" id="ARBA00023118"/>
    </source>
</evidence>
<dbReference type="InterPro" id="IPR043502">
    <property type="entry name" value="DNA/RNA_pol_sf"/>
</dbReference>
<feature type="domain" description="Reverse transcriptase" evidence="10">
    <location>
        <begin position="44"/>
        <end position="267"/>
    </location>
</feature>
<dbReference type="GO" id="GO:0046872">
    <property type="term" value="F:metal ion binding"/>
    <property type="evidence" value="ECO:0007669"/>
    <property type="project" value="UniProtKB-KW"/>
</dbReference>
<dbReference type="RefSeq" id="WP_136409676.1">
    <property type="nucleotide sequence ID" value="NZ_CP039393.1"/>
</dbReference>
<dbReference type="AlphaFoldDB" id="A0A4P7VPG1"/>
<evidence type="ECO:0000313" key="11">
    <source>
        <dbReference type="EMBL" id="QCD34719.1"/>
    </source>
</evidence>
<reference evidence="11 12" key="1">
    <citation type="submission" date="2019-02" db="EMBL/GenBank/DDBJ databases">
        <title>Isolation and identification of novel species under the genus Muribaculum.</title>
        <authorList>
            <person name="Miyake S."/>
            <person name="Ding Y."/>
            <person name="Low A."/>
            <person name="Soh M."/>
            <person name="Seedorf H."/>
        </authorList>
    </citation>
    <scope>NUCLEOTIDE SEQUENCE [LARGE SCALE GENOMIC DNA]</scope>
    <source>
        <strain evidence="11 12">TLL-A4</strain>
    </source>
</reference>
<dbReference type="InterPro" id="IPR051083">
    <property type="entry name" value="GrpII_Intron_Splice-Mob/Def"/>
</dbReference>
<dbReference type="PRINTS" id="PR00866">
    <property type="entry name" value="RNADNAPOLMS"/>
</dbReference>
<evidence type="ECO:0000313" key="12">
    <source>
        <dbReference type="Proteomes" id="UP000297031"/>
    </source>
</evidence>
<keyword evidence="3" id="KW-0548">Nucleotidyltransferase</keyword>
<evidence type="ECO:0000256" key="1">
    <source>
        <dbReference type="ARBA" id="ARBA00012493"/>
    </source>
</evidence>
<dbReference type="CDD" id="cd03487">
    <property type="entry name" value="RT_Bac_retron_II"/>
    <property type="match status" value="1"/>
</dbReference>
<protein>
    <recommendedName>
        <fullName evidence="1">RNA-directed DNA polymerase</fullName>
        <ecNumber evidence="1">2.7.7.49</ecNumber>
    </recommendedName>
</protein>
<dbReference type="GO" id="GO:0003723">
    <property type="term" value="F:RNA binding"/>
    <property type="evidence" value="ECO:0007669"/>
    <property type="project" value="InterPro"/>
</dbReference>
<evidence type="ECO:0000256" key="3">
    <source>
        <dbReference type="ARBA" id="ARBA00022695"/>
    </source>
</evidence>
<dbReference type="PANTHER" id="PTHR34047">
    <property type="entry name" value="NUCLEAR INTRON MATURASE 1, MITOCHONDRIAL-RELATED"/>
    <property type="match status" value="1"/>
</dbReference>
<proteinExistence type="inferred from homology"/>
<dbReference type="OrthoDB" id="9780724at2"/>